<evidence type="ECO:0000256" key="9">
    <source>
        <dbReference type="PIRNR" id="PIRNR000774"/>
    </source>
</evidence>
<gene>
    <name evidence="13" type="ORF">SAMN05444141_103671</name>
</gene>
<keyword evidence="14" id="KW-1185">Reference proteome</keyword>
<evidence type="ECO:0000313" key="13">
    <source>
        <dbReference type="EMBL" id="SFT82579.1"/>
    </source>
</evidence>
<dbReference type="InterPro" id="IPR000394">
    <property type="entry name" value="RNA_pol_sigma_54"/>
</dbReference>
<evidence type="ECO:0000256" key="3">
    <source>
        <dbReference type="ARBA" id="ARBA00022679"/>
    </source>
</evidence>
<sequence>MAIGPKLEFRQSQQLVMTPQLMQAIKLLQLSNVDLIAHINSELESNPFLERDDSPDGAGPTTETSTPESSSDNEAGSAEMQEGDWLNNELETTPEAISSNLDSELSNVFPDDNGESQSVDPVQQKADNWQAPSHNASSGASDYNLEAFVAAEVSLSEHLQEQLGFAVSNPTDILIAQQLIDCLDESGYLRIDADEMSARLGVTEQDLERVILALQGLDPVGVFARDLSECLKLQLKEKDRYDPAMQALVENIELLALHDLTKLKRLCRVDDEDLKDMILEIKELNPKPGAAFNTEVAQPIVPDAFVRPASDGGWTVELNTESLPKVLVNQSYYSEISQSSKKDKELAYFTDSLQTANWLVKSLDQRARTILKVSSEIVRQQDGFLTYGVQHLRPMNLRVVADAIGMHESTVSRVTSNKYIATPRGIFELKYFFSAAIASSEGGESHSAESVRYRIKQLIDAEDPKKILSDDALVKILKDDGVDIARRTVAKYREALRIPSSVQRRREKKSLT</sequence>
<evidence type="ECO:0000256" key="7">
    <source>
        <dbReference type="ARBA" id="ARBA00023125"/>
    </source>
</evidence>
<proteinExistence type="inferred from homology"/>
<reference evidence="14" key="1">
    <citation type="submission" date="2016-10" db="EMBL/GenBank/DDBJ databases">
        <authorList>
            <person name="Varghese N."/>
            <person name="Submissions S."/>
        </authorList>
    </citation>
    <scope>NUCLEOTIDE SEQUENCE [LARGE SCALE GENOMIC DNA]</scope>
    <source>
        <strain evidence="14">DSM 17465</strain>
    </source>
</reference>
<dbReference type="EMBL" id="FPBD01000003">
    <property type="protein sequence ID" value="SFT82579.1"/>
    <property type="molecule type" value="Genomic_DNA"/>
</dbReference>
<dbReference type="InterPro" id="IPR007634">
    <property type="entry name" value="RNA_pol_sigma_54_DNA-bd"/>
</dbReference>
<dbReference type="PANTHER" id="PTHR32248">
    <property type="entry name" value="RNA POLYMERASE SIGMA-54 FACTOR"/>
    <property type="match status" value="1"/>
</dbReference>
<protein>
    <recommendedName>
        <fullName evidence="9">RNA polymerase sigma-54 factor</fullName>
    </recommendedName>
</protein>
<name>A0A1I7B5S9_9HYPH</name>
<feature type="region of interest" description="Disordered" evidence="10">
    <location>
        <begin position="103"/>
        <end position="137"/>
    </location>
</feature>
<dbReference type="PRINTS" id="PR00045">
    <property type="entry name" value="SIGMA54FCT"/>
</dbReference>
<feature type="region of interest" description="Disordered" evidence="10">
    <location>
        <begin position="46"/>
        <end position="79"/>
    </location>
</feature>
<dbReference type="Gene3D" id="1.10.10.60">
    <property type="entry name" value="Homeodomain-like"/>
    <property type="match status" value="1"/>
</dbReference>
<feature type="compositionally biased region" description="Low complexity" evidence="10">
    <location>
        <begin position="60"/>
        <end position="70"/>
    </location>
</feature>
<keyword evidence="2 9" id="KW-0240">DNA-directed RNA polymerase</keyword>
<dbReference type="GO" id="GO:0003677">
    <property type="term" value="F:DNA binding"/>
    <property type="evidence" value="ECO:0007669"/>
    <property type="project" value="UniProtKB-KW"/>
</dbReference>
<dbReference type="PROSITE" id="PS50044">
    <property type="entry name" value="SIGMA54_3"/>
    <property type="match status" value="1"/>
</dbReference>
<comment type="similarity">
    <text evidence="1 9">Belongs to the sigma-54 factor family.</text>
</comment>
<dbReference type="GO" id="GO:0016779">
    <property type="term" value="F:nucleotidyltransferase activity"/>
    <property type="evidence" value="ECO:0007669"/>
    <property type="project" value="UniProtKB-KW"/>
</dbReference>
<dbReference type="RefSeq" id="WP_054782970.1">
    <property type="nucleotide sequence ID" value="NZ_FPBD01000003.1"/>
</dbReference>
<evidence type="ECO:0000256" key="2">
    <source>
        <dbReference type="ARBA" id="ARBA00022478"/>
    </source>
</evidence>
<dbReference type="NCBIfam" id="NF004596">
    <property type="entry name" value="PRK05932.1-3"/>
    <property type="match status" value="1"/>
</dbReference>
<dbReference type="GO" id="GO:0006352">
    <property type="term" value="P:DNA-templated transcription initiation"/>
    <property type="evidence" value="ECO:0007669"/>
    <property type="project" value="InterPro"/>
</dbReference>
<accession>A0A1I7B5S9</accession>
<dbReference type="Pfam" id="PF04963">
    <property type="entry name" value="Sigma54_CBD"/>
    <property type="match status" value="1"/>
</dbReference>
<dbReference type="NCBIfam" id="NF009118">
    <property type="entry name" value="PRK12469.1"/>
    <property type="match status" value="1"/>
</dbReference>
<dbReference type="InterPro" id="IPR038709">
    <property type="entry name" value="RpoN_core-bd_sf"/>
</dbReference>
<evidence type="ECO:0000313" key="14">
    <source>
        <dbReference type="Proteomes" id="UP000183371"/>
    </source>
</evidence>
<dbReference type="Proteomes" id="UP000183371">
    <property type="component" value="Unassembled WGS sequence"/>
</dbReference>
<keyword evidence="3 9" id="KW-0808">Transferase</keyword>
<dbReference type="PROSITE" id="PS00718">
    <property type="entry name" value="SIGMA54_2"/>
    <property type="match status" value="1"/>
</dbReference>
<evidence type="ECO:0000259" key="11">
    <source>
        <dbReference type="Pfam" id="PF04552"/>
    </source>
</evidence>
<evidence type="ECO:0000256" key="10">
    <source>
        <dbReference type="SAM" id="MobiDB-lite"/>
    </source>
</evidence>
<evidence type="ECO:0000256" key="4">
    <source>
        <dbReference type="ARBA" id="ARBA00022695"/>
    </source>
</evidence>
<dbReference type="PANTHER" id="PTHR32248:SF4">
    <property type="entry name" value="RNA POLYMERASE SIGMA-54 FACTOR"/>
    <property type="match status" value="1"/>
</dbReference>
<dbReference type="PROSITE" id="PS00717">
    <property type="entry name" value="SIGMA54_1"/>
    <property type="match status" value="1"/>
</dbReference>
<keyword evidence="5 9" id="KW-0805">Transcription regulation</keyword>
<keyword evidence="8 9" id="KW-0804">Transcription</keyword>
<dbReference type="Pfam" id="PF04552">
    <property type="entry name" value="Sigma54_DBD"/>
    <property type="match status" value="1"/>
</dbReference>
<feature type="domain" description="RNA polymerase sigma factor 54 core-binding" evidence="12">
    <location>
        <begin position="145"/>
        <end position="332"/>
    </location>
</feature>
<evidence type="ECO:0000256" key="5">
    <source>
        <dbReference type="ARBA" id="ARBA00023015"/>
    </source>
</evidence>
<evidence type="ECO:0000256" key="6">
    <source>
        <dbReference type="ARBA" id="ARBA00023082"/>
    </source>
</evidence>
<comment type="function">
    <text evidence="9">Sigma factors are initiation factors that promote the attachment of RNA polymerase to specific initiation sites and are then released.</text>
</comment>
<dbReference type="Gene3D" id="1.10.10.1330">
    <property type="entry name" value="RNA polymerase sigma-54 factor, core-binding domain"/>
    <property type="match status" value="1"/>
</dbReference>
<dbReference type="PIRSF" id="PIRSF000774">
    <property type="entry name" value="RpoN"/>
    <property type="match status" value="1"/>
</dbReference>
<dbReference type="InterPro" id="IPR007046">
    <property type="entry name" value="RNA_pol_sigma_54_core-bd"/>
</dbReference>
<evidence type="ECO:0000256" key="1">
    <source>
        <dbReference type="ARBA" id="ARBA00008798"/>
    </source>
</evidence>
<dbReference type="GO" id="GO:0001216">
    <property type="term" value="F:DNA-binding transcription activator activity"/>
    <property type="evidence" value="ECO:0007669"/>
    <property type="project" value="InterPro"/>
</dbReference>
<dbReference type="AlphaFoldDB" id="A0A1I7B5S9"/>
<dbReference type="Pfam" id="PF00309">
    <property type="entry name" value="Sigma54_AID"/>
    <property type="match status" value="1"/>
</dbReference>
<feature type="domain" description="RNA polymerase sigma factor 54 DNA-binding" evidence="11">
    <location>
        <begin position="348"/>
        <end position="506"/>
    </location>
</feature>
<keyword evidence="7 9" id="KW-0238">DNA-binding</keyword>
<dbReference type="GO" id="GO:0000428">
    <property type="term" value="C:DNA-directed RNA polymerase complex"/>
    <property type="evidence" value="ECO:0007669"/>
    <property type="project" value="UniProtKB-KW"/>
</dbReference>
<evidence type="ECO:0000259" key="12">
    <source>
        <dbReference type="Pfam" id="PF04963"/>
    </source>
</evidence>
<feature type="compositionally biased region" description="Polar residues" evidence="10">
    <location>
        <begin position="115"/>
        <end position="137"/>
    </location>
</feature>
<evidence type="ECO:0000256" key="8">
    <source>
        <dbReference type="ARBA" id="ARBA00023163"/>
    </source>
</evidence>
<organism evidence="13 14">
    <name type="scientific">Pseudovibrio denitrificans</name>
    <dbReference type="NCBI Taxonomy" id="258256"/>
    <lineage>
        <taxon>Bacteria</taxon>
        <taxon>Pseudomonadati</taxon>
        <taxon>Pseudomonadota</taxon>
        <taxon>Alphaproteobacteria</taxon>
        <taxon>Hyphomicrobiales</taxon>
        <taxon>Stappiaceae</taxon>
        <taxon>Pseudovibrio</taxon>
    </lineage>
</organism>
<dbReference type="NCBIfam" id="TIGR02395">
    <property type="entry name" value="rpoN_sigma"/>
    <property type="match status" value="1"/>
</dbReference>
<keyword evidence="6 9" id="KW-0731">Sigma factor</keyword>
<dbReference type="GO" id="GO:0016987">
    <property type="term" value="F:sigma factor activity"/>
    <property type="evidence" value="ECO:0007669"/>
    <property type="project" value="UniProtKB-KW"/>
</dbReference>
<keyword evidence="4 9" id="KW-0548">Nucleotidyltransferase</keyword>